<feature type="transmembrane region" description="Helical" evidence="1">
    <location>
        <begin position="18"/>
        <end position="40"/>
    </location>
</feature>
<keyword evidence="1" id="KW-0812">Transmembrane</keyword>
<dbReference type="EMBL" id="JAOTIF010000004">
    <property type="protein sequence ID" value="MCU7549174.1"/>
    <property type="molecule type" value="Genomic_DNA"/>
</dbReference>
<dbReference type="Proteomes" id="UP001155483">
    <property type="component" value="Unassembled WGS sequence"/>
</dbReference>
<dbReference type="RefSeq" id="WP_279296616.1">
    <property type="nucleotide sequence ID" value="NZ_JAOTIF010000004.1"/>
</dbReference>
<accession>A0A9X3BFL8</accession>
<sequence>MAFASSTVQPTNNVSKPAIGLTDNVAVASVLSAVLLSLYAGQKSRKQLRKLKRKMTWLLIKQKLSSLFSNVSDRQLIIYILIGIITLVLLFTYPLAALVLAIIALILLLTGTI</sequence>
<reference evidence="2" key="2">
    <citation type="submission" date="2023-04" db="EMBL/GenBank/DDBJ databases">
        <title>Paracnuella aquatica gen. nov., sp. nov., a member of the family Chitinophagaceae isolated from a hot spring.</title>
        <authorList>
            <person name="Wang C."/>
        </authorList>
    </citation>
    <scope>NUCLEOTIDE SEQUENCE</scope>
    <source>
        <strain evidence="2">LB-8</strain>
    </source>
</reference>
<evidence type="ECO:0000256" key="1">
    <source>
        <dbReference type="SAM" id="Phobius"/>
    </source>
</evidence>
<comment type="caution">
    <text evidence="2">The sequence shown here is derived from an EMBL/GenBank/DDBJ whole genome shotgun (WGS) entry which is preliminary data.</text>
</comment>
<feature type="transmembrane region" description="Helical" evidence="1">
    <location>
        <begin position="76"/>
        <end position="109"/>
    </location>
</feature>
<reference evidence="2" key="1">
    <citation type="submission" date="2022-09" db="EMBL/GenBank/DDBJ databases">
        <authorList>
            <person name="Yuan C."/>
            <person name="Ke Z."/>
        </authorList>
    </citation>
    <scope>NUCLEOTIDE SEQUENCE</scope>
    <source>
        <strain evidence="2">LB-8</strain>
    </source>
</reference>
<dbReference type="AlphaFoldDB" id="A0A9X3BFL8"/>
<keyword evidence="1" id="KW-0472">Membrane</keyword>
<evidence type="ECO:0000313" key="3">
    <source>
        <dbReference type="Proteomes" id="UP001155483"/>
    </source>
</evidence>
<name>A0A9X3BFL8_9BACT</name>
<organism evidence="2 3">
    <name type="scientific">Paraflavisolibacter caeni</name>
    <dbReference type="NCBI Taxonomy" id="2982496"/>
    <lineage>
        <taxon>Bacteria</taxon>
        <taxon>Pseudomonadati</taxon>
        <taxon>Bacteroidota</taxon>
        <taxon>Chitinophagia</taxon>
        <taxon>Chitinophagales</taxon>
        <taxon>Chitinophagaceae</taxon>
        <taxon>Paraflavisolibacter</taxon>
    </lineage>
</organism>
<keyword evidence="3" id="KW-1185">Reference proteome</keyword>
<proteinExistence type="predicted"/>
<gene>
    <name evidence="2" type="ORF">OCK74_08610</name>
</gene>
<evidence type="ECO:0000313" key="2">
    <source>
        <dbReference type="EMBL" id="MCU7549174.1"/>
    </source>
</evidence>
<keyword evidence="1" id="KW-1133">Transmembrane helix</keyword>
<protein>
    <submittedName>
        <fullName evidence="2">Uncharacterized protein</fullName>
    </submittedName>
</protein>